<evidence type="ECO:0000256" key="1">
    <source>
        <dbReference type="ARBA" id="ARBA00004651"/>
    </source>
</evidence>
<feature type="transmembrane region" description="Helical" evidence="8">
    <location>
        <begin position="128"/>
        <end position="145"/>
    </location>
</feature>
<dbReference type="PANTHER" id="PTHR30269">
    <property type="entry name" value="TRANSMEMBRANE PROTEIN YFCA"/>
    <property type="match status" value="1"/>
</dbReference>
<accession>A0A1G7GK31</accession>
<evidence type="ECO:0000313" key="9">
    <source>
        <dbReference type="EMBL" id="SDE88451.1"/>
    </source>
</evidence>
<evidence type="ECO:0000313" key="10">
    <source>
        <dbReference type="Proteomes" id="UP000183812"/>
    </source>
</evidence>
<dbReference type="EMBL" id="FNAY01000004">
    <property type="protein sequence ID" value="SDE88451.1"/>
    <property type="molecule type" value="Genomic_DNA"/>
</dbReference>
<comment type="subcellular location">
    <subcellularLocation>
        <location evidence="1 8">Cell membrane</location>
        <topology evidence="1 8">Multi-pass membrane protein</topology>
    </subcellularLocation>
</comment>
<feature type="transmembrane region" description="Helical" evidence="8">
    <location>
        <begin position="71"/>
        <end position="91"/>
    </location>
</feature>
<keyword evidence="6 8" id="KW-1133">Transmembrane helix</keyword>
<protein>
    <recommendedName>
        <fullName evidence="8">Probable membrane transporter protein</fullName>
    </recommendedName>
</protein>
<dbReference type="AlphaFoldDB" id="A0A1G7GK31"/>
<dbReference type="Proteomes" id="UP000183812">
    <property type="component" value="Unassembled WGS sequence"/>
</dbReference>
<keyword evidence="3" id="KW-0813">Transport</keyword>
<feature type="transmembrane region" description="Helical" evidence="8">
    <location>
        <begin position="45"/>
        <end position="64"/>
    </location>
</feature>
<evidence type="ECO:0000256" key="5">
    <source>
        <dbReference type="ARBA" id="ARBA00022692"/>
    </source>
</evidence>
<dbReference type="InterPro" id="IPR002781">
    <property type="entry name" value="TM_pro_TauE-like"/>
</dbReference>
<sequence>MELDAFGWVMAVLAAVSVGMAKGGLPMISSLSVPLLAGVMNPVAAAGLLLPVYIVSDLFGLIAYRRDFDARVLKILVPATALGVGFGWATASVVPEAAVTALVGLIGVVFALNALARPRLGGARTARLAPGLFWGTITGFTSFVSHSGGPPYQAYTIPLNLPRTVFAGTSTLLFAWVNAIKLIPYAALGQINVTSLGTALKLAPVAALSVFLGVRLVRVLPHDLFYKLVTWALLLISLKLLWDLLP</sequence>
<dbReference type="Pfam" id="PF01925">
    <property type="entry name" value="TauE"/>
    <property type="match status" value="1"/>
</dbReference>
<dbReference type="InterPro" id="IPR052017">
    <property type="entry name" value="TSUP"/>
</dbReference>
<evidence type="ECO:0000256" key="6">
    <source>
        <dbReference type="ARBA" id="ARBA00022989"/>
    </source>
</evidence>
<keyword evidence="5 8" id="KW-0812">Transmembrane</keyword>
<feature type="transmembrane region" description="Helical" evidence="8">
    <location>
        <begin position="165"/>
        <end position="187"/>
    </location>
</feature>
<evidence type="ECO:0000256" key="3">
    <source>
        <dbReference type="ARBA" id="ARBA00022448"/>
    </source>
</evidence>
<keyword evidence="4 8" id="KW-1003">Cell membrane</keyword>
<dbReference type="OrthoDB" id="7028171at2"/>
<evidence type="ECO:0000256" key="7">
    <source>
        <dbReference type="ARBA" id="ARBA00023136"/>
    </source>
</evidence>
<proteinExistence type="inferred from homology"/>
<gene>
    <name evidence="9" type="ORF">SAMN04244550_01288</name>
</gene>
<evidence type="ECO:0000256" key="8">
    <source>
        <dbReference type="RuleBase" id="RU363041"/>
    </source>
</evidence>
<reference evidence="9 10" key="1">
    <citation type="submission" date="2016-10" db="EMBL/GenBank/DDBJ databases">
        <authorList>
            <person name="de Groot N.N."/>
        </authorList>
    </citation>
    <scope>NUCLEOTIDE SEQUENCE [LARGE SCALE GENOMIC DNA]</scope>
    <source>
        <strain evidence="10">DSM 938 / 37b4</strain>
    </source>
</reference>
<feature type="transmembrane region" description="Helical" evidence="8">
    <location>
        <begin position="224"/>
        <end position="242"/>
    </location>
</feature>
<evidence type="ECO:0000256" key="2">
    <source>
        <dbReference type="ARBA" id="ARBA00009142"/>
    </source>
</evidence>
<keyword evidence="7 8" id="KW-0472">Membrane</keyword>
<dbReference type="PANTHER" id="PTHR30269:SF37">
    <property type="entry name" value="MEMBRANE TRANSPORTER PROTEIN"/>
    <property type="match status" value="1"/>
</dbReference>
<evidence type="ECO:0000256" key="4">
    <source>
        <dbReference type="ARBA" id="ARBA00022475"/>
    </source>
</evidence>
<feature type="transmembrane region" description="Helical" evidence="8">
    <location>
        <begin position="199"/>
        <end position="218"/>
    </location>
</feature>
<organism evidence="9 10">
    <name type="scientific">Rhodobacter capsulatus</name>
    <name type="common">Rhodopseudomonas capsulata</name>
    <dbReference type="NCBI Taxonomy" id="1061"/>
    <lineage>
        <taxon>Bacteria</taxon>
        <taxon>Pseudomonadati</taxon>
        <taxon>Pseudomonadota</taxon>
        <taxon>Alphaproteobacteria</taxon>
        <taxon>Rhodobacterales</taxon>
        <taxon>Rhodobacter group</taxon>
        <taxon>Rhodobacter</taxon>
    </lineage>
</organism>
<feature type="transmembrane region" description="Helical" evidence="8">
    <location>
        <begin position="97"/>
        <end position="116"/>
    </location>
</feature>
<dbReference type="GO" id="GO:0005886">
    <property type="term" value="C:plasma membrane"/>
    <property type="evidence" value="ECO:0007669"/>
    <property type="project" value="UniProtKB-SubCell"/>
</dbReference>
<name>A0A1G7GK31_RHOCA</name>
<comment type="similarity">
    <text evidence="2 8">Belongs to the 4-toluene sulfonate uptake permease (TSUP) (TC 2.A.102) family.</text>
</comment>